<dbReference type="InterPro" id="IPR006660">
    <property type="entry name" value="Arsenate_reductase-like"/>
</dbReference>
<dbReference type="EMBL" id="QLQD01000041">
    <property type="protein sequence ID" value="RLU57430.1"/>
    <property type="molecule type" value="Genomic_DNA"/>
</dbReference>
<reference evidence="6 8" key="2">
    <citation type="submission" date="2018-06" db="EMBL/GenBank/DDBJ databases">
        <title>Mutators as drivers of adaptation in pathogenic bacteria and a risk factor for host jumps and vaccine escape.</title>
        <authorList>
            <person name="Barnes A.C."/>
            <person name="Silayeva O."/>
        </authorList>
    </citation>
    <scope>NUCLEOTIDE SEQUENCE [LARGE SCALE GENOMIC DNA]</scope>
    <source>
        <strain evidence="6 8">QMA0445</strain>
    </source>
</reference>
<dbReference type="SUPFAM" id="SSF52833">
    <property type="entry name" value="Thioredoxin-like"/>
    <property type="match status" value="1"/>
</dbReference>
<dbReference type="GO" id="GO:0008794">
    <property type="term" value="F:arsenate reductase (glutaredoxin) activity"/>
    <property type="evidence" value="ECO:0007669"/>
    <property type="project" value="UniProtKB-EC"/>
</dbReference>
<proteinExistence type="inferred from homology"/>
<dbReference type="OrthoDB" id="9794155at2"/>
<evidence type="ECO:0000313" key="5">
    <source>
        <dbReference type="EMBL" id="AHY15633.1"/>
    </source>
</evidence>
<dbReference type="Proteomes" id="UP000269148">
    <property type="component" value="Unassembled WGS sequence"/>
</dbReference>
<keyword evidence="2 6" id="KW-0560">Oxidoreductase</keyword>
<evidence type="ECO:0000313" key="7">
    <source>
        <dbReference type="Proteomes" id="UP000025245"/>
    </source>
</evidence>
<dbReference type="SMR" id="A0A3L8GJT8"/>
<dbReference type="CDD" id="cd03034">
    <property type="entry name" value="ArsC_ArsC"/>
    <property type="match status" value="1"/>
</dbReference>
<dbReference type="PANTHER" id="PTHR30041">
    <property type="entry name" value="ARSENATE REDUCTASE"/>
    <property type="match status" value="1"/>
</dbReference>
<evidence type="ECO:0000256" key="3">
    <source>
        <dbReference type="ARBA" id="ARBA00038969"/>
    </source>
</evidence>
<dbReference type="PROSITE" id="PS51353">
    <property type="entry name" value="ARSC"/>
    <property type="match status" value="1"/>
</dbReference>
<accession>A0A3L8GJT8</accession>
<evidence type="ECO:0000256" key="4">
    <source>
        <dbReference type="PROSITE-ProRule" id="PRU01282"/>
    </source>
</evidence>
<evidence type="ECO:0000256" key="1">
    <source>
        <dbReference type="ARBA" id="ARBA00007198"/>
    </source>
</evidence>
<dbReference type="EMBL" id="CP007586">
    <property type="protein sequence ID" value="AHY15633.1"/>
    <property type="molecule type" value="Genomic_DNA"/>
</dbReference>
<dbReference type="KEGG" id="siq:DQ08_03990"/>
<evidence type="ECO:0000313" key="6">
    <source>
        <dbReference type="EMBL" id="RLU57430.1"/>
    </source>
</evidence>
<organism evidence="6 8">
    <name type="scientific">Streptococcus iniae</name>
    <name type="common">Streptococcus shiloi</name>
    <dbReference type="NCBI Taxonomy" id="1346"/>
    <lineage>
        <taxon>Bacteria</taxon>
        <taxon>Bacillati</taxon>
        <taxon>Bacillota</taxon>
        <taxon>Bacilli</taxon>
        <taxon>Lactobacillales</taxon>
        <taxon>Streptococcaceae</taxon>
        <taxon>Streptococcus</taxon>
    </lineage>
</organism>
<dbReference type="NCBIfam" id="TIGR00014">
    <property type="entry name" value="arsC"/>
    <property type="match status" value="1"/>
</dbReference>
<dbReference type="KEGG" id="siz:SI82_04210"/>
<dbReference type="InterPro" id="IPR036249">
    <property type="entry name" value="Thioredoxin-like_sf"/>
</dbReference>
<reference evidence="5 7" key="1">
    <citation type="journal article" date="2014" name="Genome Announc.">
        <title>Complete Genome Sequence of a Virulent Strain, Streptococcus iniae ISET0901, Isolated from Diseased Tilapia.</title>
        <authorList>
            <person name="Pridgeon J.W."/>
            <person name="Zhang D."/>
            <person name="Zhang L."/>
        </authorList>
    </citation>
    <scope>NUCLEOTIDE SEQUENCE [LARGE SCALE GENOMIC DNA]</scope>
    <source>
        <strain evidence="5 7">ISET0901</strain>
    </source>
</reference>
<dbReference type="PANTHER" id="PTHR30041:SF5">
    <property type="entry name" value="ARSENATE REDUCTASE-RELATED"/>
    <property type="match status" value="1"/>
</dbReference>
<keyword evidence="7" id="KW-1185">Reference proteome</keyword>
<dbReference type="EC" id="1.20.4.1" evidence="3"/>
<dbReference type="GeneID" id="35765980"/>
<dbReference type="STRING" id="1346.BMF34_04085"/>
<dbReference type="AlphaFoldDB" id="A0A3L8GJT8"/>
<gene>
    <name evidence="6" type="primary">arsC</name>
    <name evidence="6" type="ORF">DIY07_04390</name>
    <name evidence="5" type="ORF">DQ08_03990</name>
</gene>
<evidence type="ECO:0000313" key="8">
    <source>
        <dbReference type="Proteomes" id="UP000269148"/>
    </source>
</evidence>
<protein>
    <recommendedName>
        <fullName evidence="3">arsenate reductase (glutathione/glutaredoxin)</fullName>
        <ecNumber evidence="3">1.20.4.1</ecNumber>
    </recommendedName>
</protein>
<dbReference type="KEGG" id="sio:DW64_03980"/>
<comment type="similarity">
    <text evidence="1 4">Belongs to the ArsC family.</text>
</comment>
<dbReference type="RefSeq" id="WP_003099316.1">
    <property type="nucleotide sequence ID" value="NZ_CP010783.1"/>
</dbReference>
<sequence length="135" mass="15262">MEEITIYHNPNCGTSRNVLAMIRHAGIEPKVIEYLIDPPTRQELVQLISDCGLTAKQVLRSNVPEYEKHALGRDDVSQEELVDAMMQDPILINRPIVVTSRGTRLCRPSEEVLQILPVPFPSPFVKENGQVIYAR</sequence>
<dbReference type="InterPro" id="IPR006659">
    <property type="entry name" value="Arsenate_reductase"/>
</dbReference>
<dbReference type="Pfam" id="PF03960">
    <property type="entry name" value="ArsC"/>
    <property type="match status" value="1"/>
</dbReference>
<name>A0A3L8GJT8_STRIN</name>
<dbReference type="Gene3D" id="3.40.30.10">
    <property type="entry name" value="Glutaredoxin"/>
    <property type="match status" value="1"/>
</dbReference>
<dbReference type="Proteomes" id="UP000025245">
    <property type="component" value="Chromosome"/>
</dbReference>
<dbReference type="GO" id="GO:0046685">
    <property type="term" value="P:response to arsenic-containing substance"/>
    <property type="evidence" value="ECO:0007669"/>
    <property type="project" value="TreeGrafter"/>
</dbReference>
<evidence type="ECO:0000256" key="2">
    <source>
        <dbReference type="ARBA" id="ARBA00023002"/>
    </source>
</evidence>